<reference evidence="3" key="1">
    <citation type="journal article" date="2019" name="Int. J. Syst. Evol. Microbiol.">
        <title>The Global Catalogue of Microorganisms (GCM) 10K type strain sequencing project: providing services to taxonomists for standard genome sequencing and annotation.</title>
        <authorList>
            <consortium name="The Broad Institute Genomics Platform"/>
            <consortium name="The Broad Institute Genome Sequencing Center for Infectious Disease"/>
            <person name="Wu L."/>
            <person name="Ma J."/>
        </authorList>
    </citation>
    <scope>NUCLEOTIDE SEQUENCE [LARGE SCALE GENOMIC DNA]</scope>
    <source>
        <strain evidence="3">PCU 280</strain>
    </source>
</reference>
<comment type="caution">
    <text evidence="2">The sequence shown here is derived from an EMBL/GenBank/DDBJ whole genome shotgun (WGS) entry which is preliminary data.</text>
</comment>
<sequence>MTISIEPQRVSCEEAGYEEKTVLHLERHFEHLIASDKIQCASYLLSREGKVFAQGAFGKLRYDQPDSMLQLDSIRRIASVTKLFTAVAIFQLVEQGTLFLRQSVADWIEEFKNPMYEKITIMHLLTHTSGIAADPFYYLEPYPIGWGSVLFAYQPETEGPHAVTDEAELEKQRKTAWLRALLAGKPLSQPGEAWNYSSAGYTVLGEIIARASGKRYEQYVMDHIVEPLGLKRTFFEVPEHLQSEVCIINEFEAQRLDSKLGSYTAPRAGGGLYSTIGDLYRFGQMFLNGGTWNGVRILSRKSIEKMTGNVLEKGIHAYSWGGNIKDKTYGLGPLLIHSGEWINENTYGHEGAGRCMLLMDHVRNAVILFFVPSNTDWCPESMIGTQNIIGAGWR</sequence>
<dbReference type="GO" id="GO:0016787">
    <property type="term" value="F:hydrolase activity"/>
    <property type="evidence" value="ECO:0007669"/>
    <property type="project" value="UniProtKB-KW"/>
</dbReference>
<dbReference type="RefSeq" id="WP_379237429.1">
    <property type="nucleotide sequence ID" value="NZ_JBHSTE010000007.1"/>
</dbReference>
<evidence type="ECO:0000259" key="1">
    <source>
        <dbReference type="Pfam" id="PF00144"/>
    </source>
</evidence>
<keyword evidence="3" id="KW-1185">Reference proteome</keyword>
<dbReference type="PANTHER" id="PTHR43283">
    <property type="entry name" value="BETA-LACTAMASE-RELATED"/>
    <property type="match status" value="1"/>
</dbReference>
<accession>A0ABW1V9L7</accession>
<evidence type="ECO:0000313" key="2">
    <source>
        <dbReference type="EMBL" id="MFC6334668.1"/>
    </source>
</evidence>
<organism evidence="2 3">
    <name type="scientific">Paenibacillus septentrionalis</name>
    <dbReference type="NCBI Taxonomy" id="429342"/>
    <lineage>
        <taxon>Bacteria</taxon>
        <taxon>Bacillati</taxon>
        <taxon>Bacillota</taxon>
        <taxon>Bacilli</taxon>
        <taxon>Bacillales</taxon>
        <taxon>Paenibacillaceae</taxon>
        <taxon>Paenibacillus</taxon>
    </lineage>
</organism>
<dbReference type="EMBL" id="JBHSTE010000007">
    <property type="protein sequence ID" value="MFC6334668.1"/>
    <property type="molecule type" value="Genomic_DNA"/>
</dbReference>
<dbReference type="InterPro" id="IPR001466">
    <property type="entry name" value="Beta-lactam-related"/>
</dbReference>
<dbReference type="Gene3D" id="3.40.710.10">
    <property type="entry name" value="DD-peptidase/beta-lactamase superfamily"/>
    <property type="match status" value="1"/>
</dbReference>
<dbReference type="Pfam" id="PF00144">
    <property type="entry name" value="Beta-lactamase"/>
    <property type="match status" value="1"/>
</dbReference>
<name>A0ABW1V9L7_9BACL</name>
<feature type="domain" description="Beta-lactamase-related" evidence="1">
    <location>
        <begin position="25"/>
        <end position="371"/>
    </location>
</feature>
<keyword evidence="2" id="KW-0378">Hydrolase</keyword>
<dbReference type="InterPro" id="IPR012338">
    <property type="entry name" value="Beta-lactam/transpept-like"/>
</dbReference>
<protein>
    <submittedName>
        <fullName evidence="2">Serine hydrolase domain-containing protein</fullName>
        <ecNumber evidence="2">3.-.-.-</ecNumber>
    </submittedName>
</protein>
<dbReference type="InterPro" id="IPR050789">
    <property type="entry name" value="Diverse_Enzym_Activities"/>
</dbReference>
<gene>
    <name evidence="2" type="ORF">ACFP56_18715</name>
</gene>
<proteinExistence type="predicted"/>
<evidence type="ECO:0000313" key="3">
    <source>
        <dbReference type="Proteomes" id="UP001596233"/>
    </source>
</evidence>
<dbReference type="SUPFAM" id="SSF56601">
    <property type="entry name" value="beta-lactamase/transpeptidase-like"/>
    <property type="match status" value="1"/>
</dbReference>
<dbReference type="Proteomes" id="UP001596233">
    <property type="component" value="Unassembled WGS sequence"/>
</dbReference>
<dbReference type="EC" id="3.-.-.-" evidence="2"/>